<evidence type="ECO:0000313" key="2">
    <source>
        <dbReference type="Proteomes" id="UP000005801"/>
    </source>
</evidence>
<comment type="caution">
    <text evidence="1">The sequence shown here is derived from an EMBL/GenBank/DDBJ whole genome shotgun (WGS) entry which is preliminary data.</text>
</comment>
<protein>
    <recommendedName>
        <fullName evidence="3">ASPIC/UnbV domain-containing protein</fullName>
    </recommendedName>
</protein>
<keyword evidence="2" id="KW-1185">Reference proteome</keyword>
<evidence type="ECO:0008006" key="3">
    <source>
        <dbReference type="Google" id="ProtNLM"/>
    </source>
</evidence>
<organism evidence="1 2">
    <name type="scientific">Plesiocystis pacifica SIR-1</name>
    <dbReference type="NCBI Taxonomy" id="391625"/>
    <lineage>
        <taxon>Bacteria</taxon>
        <taxon>Pseudomonadati</taxon>
        <taxon>Myxococcota</taxon>
        <taxon>Polyangia</taxon>
        <taxon>Nannocystales</taxon>
        <taxon>Nannocystaceae</taxon>
        <taxon>Plesiocystis</taxon>
    </lineage>
</organism>
<sequence>MTSALDNASVRVEGTSGALLRASDGVLRGPGSLAWGRYDLLIRWPEGDEHVQALELSPGARVTVHVDAGERSCVVEST</sequence>
<reference evidence="1 2" key="1">
    <citation type="submission" date="2007-06" db="EMBL/GenBank/DDBJ databases">
        <authorList>
            <person name="Shimkets L."/>
            <person name="Ferriera S."/>
            <person name="Johnson J."/>
            <person name="Kravitz S."/>
            <person name="Beeson K."/>
            <person name="Sutton G."/>
            <person name="Rogers Y.-H."/>
            <person name="Friedman R."/>
            <person name="Frazier M."/>
            <person name="Venter J.C."/>
        </authorList>
    </citation>
    <scope>NUCLEOTIDE SEQUENCE [LARGE SCALE GENOMIC DNA]</scope>
    <source>
        <strain evidence="1 2">SIR-1</strain>
    </source>
</reference>
<dbReference type="EMBL" id="ABCS01000015">
    <property type="protein sequence ID" value="EDM79963.1"/>
    <property type="molecule type" value="Genomic_DNA"/>
</dbReference>
<evidence type="ECO:0000313" key="1">
    <source>
        <dbReference type="EMBL" id="EDM79963.1"/>
    </source>
</evidence>
<dbReference type="Proteomes" id="UP000005801">
    <property type="component" value="Unassembled WGS sequence"/>
</dbReference>
<dbReference type="RefSeq" id="WP_006970975.1">
    <property type="nucleotide sequence ID" value="NZ_ABCS01000015.1"/>
</dbReference>
<dbReference type="AlphaFoldDB" id="A6G2M6"/>
<accession>A6G2M6</accession>
<proteinExistence type="predicted"/>
<name>A6G2M6_9BACT</name>
<gene>
    <name evidence="1" type="ORF">PPSIR1_23016</name>
</gene>